<dbReference type="EnsemblProtists" id="PYU1_T011047">
    <property type="protein sequence ID" value="PYU1_T011047"/>
    <property type="gene ID" value="PYU1_G011023"/>
</dbReference>
<dbReference type="Proteomes" id="UP000019132">
    <property type="component" value="Unassembled WGS sequence"/>
</dbReference>
<reference evidence="3" key="2">
    <citation type="submission" date="2010-04" db="EMBL/GenBank/DDBJ databases">
        <authorList>
            <person name="Buell R."/>
            <person name="Hamilton J."/>
            <person name="Hostetler J."/>
        </authorList>
    </citation>
    <scope>NUCLEOTIDE SEQUENCE [LARGE SCALE GENOMIC DNA]</scope>
    <source>
        <strain evidence="3">DAOM:BR144</strain>
    </source>
</reference>
<reference evidence="3" key="1">
    <citation type="journal article" date="2010" name="Genome Biol.">
        <title>Genome sequence of the necrotrophic plant pathogen Pythium ultimum reveals original pathogenicity mechanisms and effector repertoire.</title>
        <authorList>
            <person name="Levesque C.A."/>
            <person name="Brouwer H."/>
            <person name="Cano L."/>
            <person name="Hamilton J.P."/>
            <person name="Holt C."/>
            <person name="Huitema E."/>
            <person name="Raffaele S."/>
            <person name="Robideau G.P."/>
            <person name="Thines M."/>
            <person name="Win J."/>
            <person name="Zerillo M.M."/>
            <person name="Beakes G.W."/>
            <person name="Boore J.L."/>
            <person name="Busam D."/>
            <person name="Dumas B."/>
            <person name="Ferriera S."/>
            <person name="Fuerstenberg S.I."/>
            <person name="Gachon C.M."/>
            <person name="Gaulin E."/>
            <person name="Govers F."/>
            <person name="Grenville-Briggs L."/>
            <person name="Horner N."/>
            <person name="Hostetler J."/>
            <person name="Jiang R.H."/>
            <person name="Johnson J."/>
            <person name="Krajaejun T."/>
            <person name="Lin H."/>
            <person name="Meijer H.J."/>
            <person name="Moore B."/>
            <person name="Morris P."/>
            <person name="Phuntmart V."/>
            <person name="Puiu D."/>
            <person name="Shetty J."/>
            <person name="Stajich J.E."/>
            <person name="Tripathy S."/>
            <person name="Wawra S."/>
            <person name="van West P."/>
            <person name="Whitty B.R."/>
            <person name="Coutinho P.M."/>
            <person name="Henrissat B."/>
            <person name="Martin F."/>
            <person name="Thomas P.D."/>
            <person name="Tyler B.M."/>
            <person name="De Vries R.P."/>
            <person name="Kamoun S."/>
            <person name="Yandell M."/>
            <person name="Tisserat N."/>
            <person name="Buell C.R."/>
        </authorList>
    </citation>
    <scope>NUCLEOTIDE SEQUENCE</scope>
    <source>
        <strain evidence="3">DAOM:BR144</strain>
    </source>
</reference>
<proteinExistence type="predicted"/>
<reference evidence="2" key="3">
    <citation type="submission" date="2015-02" db="UniProtKB">
        <authorList>
            <consortium name="EnsemblProtists"/>
        </authorList>
    </citation>
    <scope>IDENTIFICATION</scope>
    <source>
        <strain evidence="2">DAOM BR144</strain>
    </source>
</reference>
<name>K3X1E8_GLOUD</name>
<dbReference type="HOGENOM" id="CLU_396643_0_0_1"/>
<dbReference type="eggNOG" id="ENOG502SIZ0">
    <property type="taxonomic scope" value="Eukaryota"/>
</dbReference>
<dbReference type="OMA" id="WAIRKCC"/>
<feature type="region of interest" description="Disordered" evidence="1">
    <location>
        <begin position="594"/>
        <end position="617"/>
    </location>
</feature>
<evidence type="ECO:0000313" key="3">
    <source>
        <dbReference type="Proteomes" id="UP000019132"/>
    </source>
</evidence>
<protein>
    <submittedName>
        <fullName evidence="2">Uncharacterized protein</fullName>
    </submittedName>
</protein>
<keyword evidence="3" id="KW-1185">Reference proteome</keyword>
<dbReference type="AlphaFoldDB" id="K3X1E8"/>
<organism evidence="2 3">
    <name type="scientific">Globisporangium ultimum (strain ATCC 200006 / CBS 805.95 / DAOM BR144)</name>
    <name type="common">Pythium ultimum</name>
    <dbReference type="NCBI Taxonomy" id="431595"/>
    <lineage>
        <taxon>Eukaryota</taxon>
        <taxon>Sar</taxon>
        <taxon>Stramenopiles</taxon>
        <taxon>Oomycota</taxon>
        <taxon>Peronosporomycetes</taxon>
        <taxon>Pythiales</taxon>
        <taxon>Pythiaceae</taxon>
        <taxon>Globisporangium</taxon>
    </lineage>
</organism>
<dbReference type="EMBL" id="GL376606">
    <property type="status" value="NOT_ANNOTATED_CDS"/>
    <property type="molecule type" value="Genomic_DNA"/>
</dbReference>
<sequence>MKNAKAPVGFPAANAHCDAQQQLAFSCGLWDAVVSSPAQSFQATSATQESFFDEEAWSQRLDVFVHWMTQAMRGYDVVFLNNVGASLIAHIQSALPHGSQLPADVNVVVQKLQTLIGAKSADSQWQKHASSIAIMVLMQHALPSARREVKATSVLDLLGDLVVSKLKMDAFPHVHDPHTIVGVALSIASTTAPNGSTWPSVLVQQFALLRCVNLSLVSFQLGANEQQAQRLANMKEAFQDNLARVIHANYDAGKVALSFQMTEACVVEALGFFRHSGASYKSLLHALQSVYPPELFRDVLVKYAAGSTSNDGTSKADTRALLEYLKTLYDTVASTLQVLTETQRGNHSAALLAFLTLSKLEFARETCSSRERNGFMITLTQRLEDAIEAMPEPVLSRLFRSVSNREALAAWSDTDTGSGNGDSSIPQELDIILSCQVLVVGLIMQRKLRVLLFQSSALMDEAITLVFTGLYNGYEPLDAFAHRFLGFCLTHLGQYISINDIVPHYLQVTLDKYPANASQDTIARTCGVIFGALYYASSLATSAESGGAFSFSPSVSVGLSSQQRMVLWALKKCCDRVAELLLAPEAAIPPSKALDQANSAQDSKQPQDAVVAAKEKPLEPNTTTKSGLYLSGIVFELLKMGPLELLVQMAMEIELLLSTCAAKKEAIGALKGQLFTSISQHCDAEKRAWLAAWYVELATLYPSEDADRESEDKAKPHARL</sequence>
<evidence type="ECO:0000313" key="2">
    <source>
        <dbReference type="EnsemblProtists" id="PYU1_T011047"/>
    </source>
</evidence>
<dbReference type="VEuPathDB" id="FungiDB:PYU1_G011023"/>
<feature type="compositionally biased region" description="Polar residues" evidence="1">
    <location>
        <begin position="596"/>
        <end position="606"/>
    </location>
</feature>
<accession>K3X1E8</accession>
<evidence type="ECO:0000256" key="1">
    <source>
        <dbReference type="SAM" id="MobiDB-lite"/>
    </source>
</evidence>
<dbReference type="InParanoid" id="K3X1E8"/>